<organism evidence="1 2">
    <name type="scientific">Trichomonas vaginalis (strain ATCC PRA-98 / G3)</name>
    <dbReference type="NCBI Taxonomy" id="412133"/>
    <lineage>
        <taxon>Eukaryota</taxon>
        <taxon>Metamonada</taxon>
        <taxon>Parabasalia</taxon>
        <taxon>Trichomonadida</taxon>
        <taxon>Trichomonadidae</taxon>
        <taxon>Trichomonas</taxon>
    </lineage>
</organism>
<dbReference type="KEGG" id="tva:4773296"/>
<keyword evidence="2" id="KW-1185">Reference proteome</keyword>
<dbReference type="InParanoid" id="A2DWF3"/>
<reference evidence="1" key="2">
    <citation type="journal article" date="2007" name="Science">
        <title>Draft genome sequence of the sexually transmitted pathogen Trichomonas vaginalis.</title>
        <authorList>
            <person name="Carlton J.M."/>
            <person name="Hirt R.P."/>
            <person name="Silva J.C."/>
            <person name="Delcher A.L."/>
            <person name="Schatz M."/>
            <person name="Zhao Q."/>
            <person name="Wortman J.R."/>
            <person name="Bidwell S.L."/>
            <person name="Alsmark U.C.M."/>
            <person name="Besteiro S."/>
            <person name="Sicheritz-Ponten T."/>
            <person name="Noel C.J."/>
            <person name="Dacks J.B."/>
            <person name="Foster P.G."/>
            <person name="Simillion C."/>
            <person name="Van de Peer Y."/>
            <person name="Miranda-Saavedra D."/>
            <person name="Barton G.J."/>
            <person name="Westrop G.D."/>
            <person name="Mueller S."/>
            <person name="Dessi D."/>
            <person name="Fiori P.L."/>
            <person name="Ren Q."/>
            <person name="Paulsen I."/>
            <person name="Zhang H."/>
            <person name="Bastida-Corcuera F.D."/>
            <person name="Simoes-Barbosa A."/>
            <person name="Brown M.T."/>
            <person name="Hayes R.D."/>
            <person name="Mukherjee M."/>
            <person name="Okumura C.Y."/>
            <person name="Schneider R."/>
            <person name="Smith A.J."/>
            <person name="Vanacova S."/>
            <person name="Villalvazo M."/>
            <person name="Haas B.J."/>
            <person name="Pertea M."/>
            <person name="Feldblyum T.V."/>
            <person name="Utterback T.R."/>
            <person name="Shu C.L."/>
            <person name="Osoegawa K."/>
            <person name="de Jong P.J."/>
            <person name="Hrdy I."/>
            <person name="Horvathova L."/>
            <person name="Zubacova Z."/>
            <person name="Dolezal P."/>
            <person name="Malik S.B."/>
            <person name="Logsdon J.M. Jr."/>
            <person name="Henze K."/>
            <person name="Gupta A."/>
            <person name="Wang C.C."/>
            <person name="Dunne R.L."/>
            <person name="Upcroft J.A."/>
            <person name="Upcroft P."/>
            <person name="White O."/>
            <person name="Salzberg S.L."/>
            <person name="Tang P."/>
            <person name="Chiu C.-H."/>
            <person name="Lee Y.-S."/>
            <person name="Embley T.M."/>
            <person name="Coombs G.H."/>
            <person name="Mottram J.C."/>
            <person name="Tachezy J."/>
            <person name="Fraser-Liggett C.M."/>
            <person name="Johnson P.J."/>
        </authorList>
    </citation>
    <scope>NUCLEOTIDE SEQUENCE [LARGE SCALE GENOMIC DNA]</scope>
    <source>
        <strain evidence="1">G3</strain>
    </source>
</reference>
<dbReference type="AlphaFoldDB" id="A2DWF3"/>
<dbReference type="SMR" id="A2DWF3"/>
<sequence length="110" mass="12492">MLFFLFSPISSYQVKEDSQMLRLWNLADGRALVYQTVSRRCIEGPCPKDALKPDYYAYVFDGAKKLLFVSTSGKLKLQDGRIASVGTDGYLRIIDSSSIAYTETHYVTKY</sequence>
<proteinExistence type="predicted"/>
<reference evidence="1" key="1">
    <citation type="submission" date="2006-10" db="EMBL/GenBank/DDBJ databases">
        <authorList>
            <person name="Amadeo P."/>
            <person name="Zhao Q."/>
            <person name="Wortman J."/>
            <person name="Fraser-Liggett C."/>
            <person name="Carlton J."/>
        </authorList>
    </citation>
    <scope>NUCLEOTIDE SEQUENCE</scope>
    <source>
        <strain evidence="1">G3</strain>
    </source>
</reference>
<dbReference type="Proteomes" id="UP000001542">
    <property type="component" value="Unassembled WGS sequence"/>
</dbReference>
<name>A2DWF3_TRIV3</name>
<gene>
    <name evidence="1" type="ORF">TVAG_394370</name>
</gene>
<accession>A2DWF3</accession>
<dbReference type="EMBL" id="DS113258">
    <property type="protein sequence ID" value="EAY15293.1"/>
    <property type="molecule type" value="Genomic_DNA"/>
</dbReference>
<dbReference type="VEuPathDB" id="TrichDB:TVAGG3_0278710"/>
<evidence type="ECO:0000313" key="2">
    <source>
        <dbReference type="Proteomes" id="UP000001542"/>
    </source>
</evidence>
<dbReference type="VEuPathDB" id="TrichDB:TVAG_394370"/>
<dbReference type="RefSeq" id="XP_001327516.1">
    <property type="nucleotide sequence ID" value="XM_001327481.1"/>
</dbReference>
<protein>
    <submittedName>
        <fullName evidence="1">Uncharacterized protein</fullName>
    </submittedName>
</protein>
<evidence type="ECO:0000313" key="1">
    <source>
        <dbReference type="EMBL" id="EAY15293.1"/>
    </source>
</evidence>